<dbReference type="GO" id="GO:0016874">
    <property type="term" value="F:ligase activity"/>
    <property type="evidence" value="ECO:0007669"/>
    <property type="project" value="UniProtKB-KW"/>
</dbReference>
<dbReference type="SUPFAM" id="SSF56059">
    <property type="entry name" value="Glutathione synthetase ATP-binding domain-like"/>
    <property type="match status" value="1"/>
</dbReference>
<name>A0ABD6EUV9_9BILA</name>
<protein>
    <recommendedName>
        <fullName evidence="5">Tubulin--tyrosine ligase-like protein 9</fullName>
    </recommendedName>
</protein>
<dbReference type="AlphaFoldDB" id="A0ABD6EUV9"/>
<keyword evidence="7" id="KW-1185">Reference proteome</keyword>
<evidence type="ECO:0000313" key="7">
    <source>
        <dbReference type="Proteomes" id="UP001608902"/>
    </source>
</evidence>
<sequence>MEKKKTTMTHEKINGDGVHLILWKCSMTNTILDVLRRRDGWMMTNEEDWDFNWVTREWMNTVFDSYRFRERQVVCHFRGDYGLTRKDYLIKNYNRLKRTLEKSNSRDAAKMNFLPPSYEVPADYHLFVEEFRKYPEDTIWIMKPVSGAQGRGIFLFKRLKDITEWKKKQIAI</sequence>
<dbReference type="Pfam" id="PF03133">
    <property type="entry name" value="TTL"/>
    <property type="match status" value="1"/>
</dbReference>
<keyword evidence="2" id="KW-0436">Ligase</keyword>
<keyword evidence="3" id="KW-0547">Nucleotide-binding</keyword>
<evidence type="ECO:0000256" key="1">
    <source>
        <dbReference type="ARBA" id="ARBA00006820"/>
    </source>
</evidence>
<dbReference type="EMBL" id="JBGFUD010008227">
    <property type="protein sequence ID" value="MFH4981969.1"/>
    <property type="molecule type" value="Genomic_DNA"/>
</dbReference>
<dbReference type="PANTHER" id="PTHR12241">
    <property type="entry name" value="TUBULIN POLYGLUTAMYLASE"/>
    <property type="match status" value="1"/>
</dbReference>
<accession>A0ABD6EUV9</accession>
<dbReference type="GO" id="GO:0019098">
    <property type="term" value="P:reproductive behavior"/>
    <property type="evidence" value="ECO:0007669"/>
    <property type="project" value="UniProtKB-ARBA"/>
</dbReference>
<keyword evidence="4" id="KW-0067">ATP-binding</keyword>
<comment type="similarity">
    <text evidence="1">Belongs to the tubulin--tyrosine ligase family.</text>
</comment>
<dbReference type="Gene3D" id="3.30.1490.20">
    <property type="entry name" value="ATP-grasp fold, A domain"/>
    <property type="match status" value="1"/>
</dbReference>
<gene>
    <name evidence="6" type="ORF">AB6A40_008678</name>
</gene>
<dbReference type="GO" id="GO:0005524">
    <property type="term" value="F:ATP binding"/>
    <property type="evidence" value="ECO:0007669"/>
    <property type="project" value="UniProtKB-KW"/>
</dbReference>
<reference evidence="6 7" key="1">
    <citation type="submission" date="2024-08" db="EMBL/GenBank/DDBJ databases">
        <title>Gnathostoma spinigerum genome.</title>
        <authorList>
            <person name="Gonzalez-Bertolin B."/>
            <person name="Monzon S."/>
            <person name="Zaballos A."/>
            <person name="Jimenez P."/>
            <person name="Dekumyoy P."/>
            <person name="Varona S."/>
            <person name="Cuesta I."/>
            <person name="Sumanam S."/>
            <person name="Adisakwattana P."/>
            <person name="Gasser R.B."/>
            <person name="Hernandez-Gonzalez A."/>
            <person name="Young N.D."/>
            <person name="Perteguer M.J."/>
        </authorList>
    </citation>
    <scope>NUCLEOTIDE SEQUENCE [LARGE SCALE GENOMIC DNA]</scope>
    <source>
        <strain evidence="6">AL3</strain>
        <tissue evidence="6">Liver</tissue>
    </source>
</reference>
<dbReference type="PROSITE" id="PS51221">
    <property type="entry name" value="TTL"/>
    <property type="match status" value="1"/>
</dbReference>
<dbReference type="PANTHER" id="PTHR12241:SF39">
    <property type="entry name" value="TUBULIN POLYGLUTAMYLASE TTLL9-RELATED"/>
    <property type="match status" value="1"/>
</dbReference>
<evidence type="ECO:0000256" key="5">
    <source>
        <dbReference type="ARBA" id="ARBA00030445"/>
    </source>
</evidence>
<dbReference type="InterPro" id="IPR004344">
    <property type="entry name" value="TTL/TTLL_fam"/>
</dbReference>
<dbReference type="Proteomes" id="UP001608902">
    <property type="component" value="Unassembled WGS sequence"/>
</dbReference>
<proteinExistence type="inferred from homology"/>
<organism evidence="6 7">
    <name type="scientific">Gnathostoma spinigerum</name>
    <dbReference type="NCBI Taxonomy" id="75299"/>
    <lineage>
        <taxon>Eukaryota</taxon>
        <taxon>Metazoa</taxon>
        <taxon>Ecdysozoa</taxon>
        <taxon>Nematoda</taxon>
        <taxon>Chromadorea</taxon>
        <taxon>Rhabditida</taxon>
        <taxon>Spirurina</taxon>
        <taxon>Gnathostomatomorpha</taxon>
        <taxon>Gnathostomatoidea</taxon>
        <taxon>Gnathostomatidae</taxon>
        <taxon>Gnathostoma</taxon>
    </lineage>
</organism>
<evidence type="ECO:0000313" key="6">
    <source>
        <dbReference type="EMBL" id="MFH4981969.1"/>
    </source>
</evidence>
<dbReference type="InterPro" id="IPR013815">
    <property type="entry name" value="ATP_grasp_subdomain_1"/>
</dbReference>
<comment type="caution">
    <text evidence="6">The sequence shown here is derived from an EMBL/GenBank/DDBJ whole genome shotgun (WGS) entry which is preliminary data.</text>
</comment>
<evidence type="ECO:0000256" key="4">
    <source>
        <dbReference type="ARBA" id="ARBA00022840"/>
    </source>
</evidence>
<evidence type="ECO:0000256" key="2">
    <source>
        <dbReference type="ARBA" id="ARBA00022598"/>
    </source>
</evidence>
<evidence type="ECO:0000256" key="3">
    <source>
        <dbReference type="ARBA" id="ARBA00022741"/>
    </source>
</evidence>